<dbReference type="OrthoDB" id="211177at2"/>
<dbReference type="RefSeq" id="WP_077022837.1">
    <property type="nucleotide sequence ID" value="NZ_CP017641.1"/>
</dbReference>
<dbReference type="SUPFAM" id="SSF56214">
    <property type="entry name" value="4'-phosphopantetheinyl transferase"/>
    <property type="match status" value="2"/>
</dbReference>
<gene>
    <name evidence="3" type="ORF">Fuma_00605</name>
</gene>
<evidence type="ECO:0000256" key="1">
    <source>
        <dbReference type="ARBA" id="ARBA00022679"/>
    </source>
</evidence>
<evidence type="ECO:0000313" key="4">
    <source>
        <dbReference type="Proteomes" id="UP000187735"/>
    </source>
</evidence>
<dbReference type="AlphaFoldDB" id="A0A1P8WAE7"/>
<feature type="domain" description="4'-phosphopantetheinyl transferase" evidence="2">
    <location>
        <begin position="112"/>
        <end position="212"/>
    </location>
</feature>
<reference evidence="3 4" key="1">
    <citation type="journal article" date="2016" name="Front. Microbiol.">
        <title>Fuerstia marisgermanicae gen. nov., sp. nov., an Unusual Member of the Phylum Planctomycetes from the German Wadden Sea.</title>
        <authorList>
            <person name="Kohn T."/>
            <person name="Heuer A."/>
            <person name="Jogler M."/>
            <person name="Vollmers J."/>
            <person name="Boedeker C."/>
            <person name="Bunk B."/>
            <person name="Rast P."/>
            <person name="Borchert D."/>
            <person name="Glockner I."/>
            <person name="Freese H.M."/>
            <person name="Klenk H.P."/>
            <person name="Overmann J."/>
            <person name="Kaster A.K."/>
            <person name="Rohde M."/>
            <person name="Wiegand S."/>
            <person name="Jogler C."/>
        </authorList>
    </citation>
    <scope>NUCLEOTIDE SEQUENCE [LARGE SCALE GENOMIC DNA]</scope>
    <source>
        <strain evidence="3 4">NH11</strain>
    </source>
</reference>
<dbReference type="Proteomes" id="UP000187735">
    <property type="component" value="Chromosome"/>
</dbReference>
<dbReference type="Pfam" id="PF01648">
    <property type="entry name" value="ACPS"/>
    <property type="match status" value="1"/>
</dbReference>
<name>A0A1P8WAE7_9PLAN</name>
<protein>
    <submittedName>
        <fullName evidence="3">4'-phosphopantetheinyl transferase superfamily protein</fullName>
    </submittedName>
</protein>
<proteinExistence type="predicted"/>
<dbReference type="GO" id="GO:0000287">
    <property type="term" value="F:magnesium ion binding"/>
    <property type="evidence" value="ECO:0007669"/>
    <property type="project" value="InterPro"/>
</dbReference>
<keyword evidence="4" id="KW-1185">Reference proteome</keyword>
<dbReference type="GO" id="GO:0008897">
    <property type="term" value="F:holo-[acyl-carrier-protein] synthase activity"/>
    <property type="evidence" value="ECO:0007669"/>
    <property type="project" value="InterPro"/>
</dbReference>
<evidence type="ECO:0000313" key="3">
    <source>
        <dbReference type="EMBL" id="APZ91021.1"/>
    </source>
</evidence>
<dbReference type="InterPro" id="IPR037143">
    <property type="entry name" value="4-PPantetheinyl_Trfase_dom_sf"/>
</dbReference>
<sequence>MITELRSAWPEQPGDWLSSAELQRLKQLSHAGRRTQWLAGRWLSRRLIGNVLAESNAEPVSLHEIEVHSHDDTGRSSRPEIRIRDVRQSWDLSISHTDRWAAAALSTATGSRVGIDVVESQSARSSGLSFWLTPGEQELLATSANTNDVPTVTVPLLWSIKEATYKAVNGGEPFSPAMWDVCYSDDGLFHCRNVDDPAASPSITIMHQQDAVVSLAVVSDSEAQAPNTAASAM</sequence>
<dbReference type="InterPro" id="IPR008278">
    <property type="entry name" value="4-PPantetheinyl_Trfase_dom"/>
</dbReference>
<organism evidence="3 4">
    <name type="scientific">Fuerstiella marisgermanici</name>
    <dbReference type="NCBI Taxonomy" id="1891926"/>
    <lineage>
        <taxon>Bacteria</taxon>
        <taxon>Pseudomonadati</taxon>
        <taxon>Planctomycetota</taxon>
        <taxon>Planctomycetia</taxon>
        <taxon>Planctomycetales</taxon>
        <taxon>Planctomycetaceae</taxon>
        <taxon>Fuerstiella</taxon>
    </lineage>
</organism>
<keyword evidence="1 3" id="KW-0808">Transferase</keyword>
<accession>A0A1P8WAE7</accession>
<evidence type="ECO:0000259" key="2">
    <source>
        <dbReference type="Pfam" id="PF01648"/>
    </source>
</evidence>
<dbReference type="EMBL" id="CP017641">
    <property type="protein sequence ID" value="APZ91021.1"/>
    <property type="molecule type" value="Genomic_DNA"/>
</dbReference>
<dbReference type="Gene3D" id="3.90.470.20">
    <property type="entry name" value="4'-phosphopantetheinyl transferase domain"/>
    <property type="match status" value="2"/>
</dbReference>
<dbReference type="STRING" id="1891926.Fuma_00605"/>
<dbReference type="KEGG" id="fmr:Fuma_00605"/>